<feature type="non-terminal residue" evidence="2">
    <location>
        <position position="1"/>
    </location>
</feature>
<organism evidence="2 3">
    <name type="scientific">Plakobranchus ocellatus</name>
    <dbReference type="NCBI Taxonomy" id="259542"/>
    <lineage>
        <taxon>Eukaryota</taxon>
        <taxon>Metazoa</taxon>
        <taxon>Spiralia</taxon>
        <taxon>Lophotrochozoa</taxon>
        <taxon>Mollusca</taxon>
        <taxon>Gastropoda</taxon>
        <taxon>Heterobranchia</taxon>
        <taxon>Euthyneura</taxon>
        <taxon>Panpulmonata</taxon>
        <taxon>Sacoglossa</taxon>
        <taxon>Placobranchoidea</taxon>
        <taxon>Plakobranchidae</taxon>
        <taxon>Plakobranchus</taxon>
    </lineage>
</organism>
<proteinExistence type="predicted"/>
<dbReference type="GO" id="GO:0008168">
    <property type="term" value="F:methyltransferase activity"/>
    <property type="evidence" value="ECO:0007669"/>
    <property type="project" value="UniProtKB-KW"/>
</dbReference>
<dbReference type="AlphaFoldDB" id="A0AAV4C0M8"/>
<keyword evidence="2" id="KW-0489">Methyltransferase</keyword>
<reference evidence="2 3" key="1">
    <citation type="journal article" date="2021" name="Elife">
        <title>Chloroplast acquisition without the gene transfer in kleptoplastic sea slugs, Plakobranchus ocellatus.</title>
        <authorList>
            <person name="Maeda T."/>
            <person name="Takahashi S."/>
            <person name="Yoshida T."/>
            <person name="Shimamura S."/>
            <person name="Takaki Y."/>
            <person name="Nagai Y."/>
            <person name="Toyoda A."/>
            <person name="Suzuki Y."/>
            <person name="Arimoto A."/>
            <person name="Ishii H."/>
            <person name="Satoh N."/>
            <person name="Nishiyama T."/>
            <person name="Hasebe M."/>
            <person name="Maruyama T."/>
            <person name="Minagawa J."/>
            <person name="Obokata J."/>
            <person name="Shigenobu S."/>
        </authorList>
    </citation>
    <scope>NUCLEOTIDE SEQUENCE [LARGE SCALE GENOMIC DNA]</scope>
</reference>
<dbReference type="EMBL" id="BLXT01005782">
    <property type="protein sequence ID" value="GFO26074.1"/>
    <property type="molecule type" value="Genomic_DNA"/>
</dbReference>
<evidence type="ECO:0000313" key="2">
    <source>
        <dbReference type="EMBL" id="GFO26074.1"/>
    </source>
</evidence>
<keyword evidence="3" id="KW-1185">Reference proteome</keyword>
<accession>A0AAV4C0M8</accession>
<comment type="caution">
    <text evidence="2">The sequence shown here is derived from an EMBL/GenBank/DDBJ whole genome shotgun (WGS) entry which is preliminary data.</text>
</comment>
<dbReference type="Proteomes" id="UP000735302">
    <property type="component" value="Unassembled WGS sequence"/>
</dbReference>
<gene>
    <name evidence="2" type="ORF">PoB_005257900</name>
</gene>
<feature type="region of interest" description="Disordered" evidence="1">
    <location>
        <begin position="1"/>
        <end position="39"/>
    </location>
</feature>
<dbReference type="GO" id="GO:0032259">
    <property type="term" value="P:methylation"/>
    <property type="evidence" value="ECO:0007669"/>
    <property type="project" value="UniProtKB-KW"/>
</dbReference>
<keyword evidence="2" id="KW-0808">Transferase</keyword>
<evidence type="ECO:0000313" key="3">
    <source>
        <dbReference type="Proteomes" id="UP000735302"/>
    </source>
</evidence>
<evidence type="ECO:0000256" key="1">
    <source>
        <dbReference type="SAM" id="MobiDB-lite"/>
    </source>
</evidence>
<protein>
    <submittedName>
        <fullName evidence="2">2-methoxy-6-polyprenyl-1,4-benzoquinol methylase, mitochondrial</fullName>
    </submittedName>
</protein>
<name>A0AAV4C0M8_9GAST</name>
<sequence>IYMDPAEVSSSSSSSSSSDEENTQEQDKDNNYATKPDAMGNHVTICDINQAMLDVGKKRAKALGYSSGEV</sequence>